<sequence>MNGKLHSRLPSLVALAVLCSFTWPLCLADRTDPCQYFSNNTYIRDPDDCSKGLTCINFKSVTTTTCTGTKPFYDKDKNNCAASLSDHSLCDISCEDYVGRFVKDPKSCVGYYYCQAEDWPRHGLCPENTHFDFDKQECVWTSVSNCNMNEFDMCAVVKDSVNFNDPSSCEKYFSCKKGVLTSNTCKNAYYDALTGKCIQKSLVNCAAHPIPADACGTVKKPKANVFVSDGATCRGALYCAAIEGDVDTNPEWVQCPPNKFFSASAQACINPLEVPCAEDRCEGRNLTFVSSAKTGCRHYYRCENGVKVEELSCGNKFFDEEAGVCTSTIIAYPSCS</sequence>
<gene>
    <name evidence="3" type="primary">106094449</name>
</gene>
<evidence type="ECO:0000259" key="2">
    <source>
        <dbReference type="PROSITE" id="PS50940"/>
    </source>
</evidence>
<feature type="signal peptide" evidence="1">
    <location>
        <begin position="1"/>
        <end position="28"/>
    </location>
</feature>
<reference evidence="3" key="1">
    <citation type="submission" date="2020-05" db="UniProtKB">
        <authorList>
            <consortium name="EnsemblMetazoa"/>
        </authorList>
    </citation>
    <scope>IDENTIFICATION</scope>
    <source>
        <strain evidence="3">USDA</strain>
    </source>
</reference>
<accession>A0A1I8NQG1</accession>
<evidence type="ECO:0000313" key="4">
    <source>
        <dbReference type="Proteomes" id="UP000095300"/>
    </source>
</evidence>
<dbReference type="GO" id="GO:0005576">
    <property type="term" value="C:extracellular region"/>
    <property type="evidence" value="ECO:0007669"/>
    <property type="project" value="InterPro"/>
</dbReference>
<feature type="domain" description="Chitin-binding type-2" evidence="2">
    <location>
        <begin position="31"/>
        <end position="90"/>
    </location>
</feature>
<dbReference type="VEuPathDB" id="VectorBase:SCAU001134"/>
<dbReference type="GO" id="GO:0008061">
    <property type="term" value="F:chitin binding"/>
    <property type="evidence" value="ECO:0007669"/>
    <property type="project" value="InterPro"/>
</dbReference>
<dbReference type="SUPFAM" id="SSF57625">
    <property type="entry name" value="Invertebrate chitin-binding proteins"/>
    <property type="match status" value="4"/>
</dbReference>
<dbReference type="EnsemblMetazoa" id="SCAU001134-RA">
    <property type="protein sequence ID" value="SCAU001134-PA"/>
    <property type="gene ID" value="SCAU001134"/>
</dbReference>
<proteinExistence type="predicted"/>
<dbReference type="SMART" id="SM00494">
    <property type="entry name" value="ChtBD2"/>
    <property type="match status" value="4"/>
</dbReference>
<dbReference type="InterPro" id="IPR036508">
    <property type="entry name" value="Chitin-bd_dom_sf"/>
</dbReference>
<evidence type="ECO:0000256" key="1">
    <source>
        <dbReference type="SAM" id="SignalP"/>
    </source>
</evidence>
<feature type="domain" description="Chitin-binding type-2" evidence="2">
    <location>
        <begin position="91"/>
        <end position="148"/>
    </location>
</feature>
<evidence type="ECO:0000313" key="3">
    <source>
        <dbReference type="EnsemblMetazoa" id="SCAU001134-PA"/>
    </source>
</evidence>
<organism evidence="3 4">
    <name type="scientific">Stomoxys calcitrans</name>
    <name type="common">Stable fly</name>
    <name type="synonym">Conops calcitrans</name>
    <dbReference type="NCBI Taxonomy" id="35570"/>
    <lineage>
        <taxon>Eukaryota</taxon>
        <taxon>Metazoa</taxon>
        <taxon>Ecdysozoa</taxon>
        <taxon>Arthropoda</taxon>
        <taxon>Hexapoda</taxon>
        <taxon>Insecta</taxon>
        <taxon>Pterygota</taxon>
        <taxon>Neoptera</taxon>
        <taxon>Endopterygota</taxon>
        <taxon>Diptera</taxon>
        <taxon>Brachycera</taxon>
        <taxon>Muscomorpha</taxon>
        <taxon>Muscoidea</taxon>
        <taxon>Muscidae</taxon>
        <taxon>Stomoxys</taxon>
    </lineage>
</organism>
<dbReference type="OrthoDB" id="6020543at2759"/>
<dbReference type="PROSITE" id="PS50940">
    <property type="entry name" value="CHIT_BIND_II"/>
    <property type="match status" value="4"/>
</dbReference>
<dbReference type="Gene3D" id="2.170.140.10">
    <property type="entry name" value="Chitin binding domain"/>
    <property type="match status" value="1"/>
</dbReference>
<dbReference type="InterPro" id="IPR002557">
    <property type="entry name" value="Chitin-bd_dom"/>
</dbReference>
<feature type="domain" description="Chitin-binding type-2" evidence="2">
    <location>
        <begin position="151"/>
        <end position="207"/>
    </location>
</feature>
<dbReference type="Proteomes" id="UP000095300">
    <property type="component" value="Unassembled WGS sequence"/>
</dbReference>
<dbReference type="STRING" id="35570.A0A1I8NQG1"/>
<dbReference type="KEGG" id="scac:106094449"/>
<feature type="domain" description="Chitin-binding type-2" evidence="2">
    <location>
        <begin position="212"/>
        <end position="278"/>
    </location>
</feature>
<keyword evidence="1" id="KW-0732">Signal</keyword>
<name>A0A1I8NQG1_STOCA</name>
<dbReference type="AlphaFoldDB" id="A0A1I8NQG1"/>
<feature type="chain" id="PRO_5009325443" description="Chitin-binding type-2 domain-containing protein" evidence="1">
    <location>
        <begin position="29"/>
        <end position="336"/>
    </location>
</feature>
<protein>
    <recommendedName>
        <fullName evidence="2">Chitin-binding type-2 domain-containing protein</fullName>
    </recommendedName>
</protein>
<keyword evidence="4" id="KW-1185">Reference proteome</keyword>
<dbReference type="Pfam" id="PF01607">
    <property type="entry name" value="CBM_14"/>
    <property type="match status" value="3"/>
</dbReference>